<evidence type="ECO:0000313" key="2">
    <source>
        <dbReference type="Proteomes" id="UP000269883"/>
    </source>
</evidence>
<name>A0A2Z6AY44_9BACT</name>
<sequence length="96" mass="11095">MKKNRSGMITLEGYVAPCDWGENGEVCGVELVTNDSREFEIEHSGQGADLLDFVDEYVEARGIVSRKQDIYRIKVQSFEVMDAPEVYDWDEEDDYY</sequence>
<organism evidence="1 2">
    <name type="scientific">Desulfovibrio ferrophilus</name>
    <dbReference type="NCBI Taxonomy" id="241368"/>
    <lineage>
        <taxon>Bacteria</taxon>
        <taxon>Pseudomonadati</taxon>
        <taxon>Thermodesulfobacteriota</taxon>
        <taxon>Desulfovibrionia</taxon>
        <taxon>Desulfovibrionales</taxon>
        <taxon>Desulfovibrionaceae</taxon>
        <taxon>Desulfovibrio</taxon>
    </lineage>
</organism>
<accession>A0A2Z6AY44</accession>
<proteinExistence type="predicted"/>
<dbReference type="RefSeq" id="WP_172961660.1">
    <property type="nucleotide sequence ID" value="NZ_AP017378.1"/>
</dbReference>
<keyword evidence="2" id="KW-1185">Reference proteome</keyword>
<dbReference type="AlphaFoldDB" id="A0A2Z6AY44"/>
<dbReference type="EMBL" id="AP017378">
    <property type="protein sequence ID" value="BBD08095.1"/>
    <property type="molecule type" value="Genomic_DNA"/>
</dbReference>
<evidence type="ECO:0000313" key="1">
    <source>
        <dbReference type="EMBL" id="BBD08095.1"/>
    </source>
</evidence>
<protein>
    <submittedName>
        <fullName evidence="1">Uncharacterized protein</fullName>
    </submittedName>
</protein>
<reference evidence="1 2" key="1">
    <citation type="journal article" date="2018" name="Sci. Adv.">
        <title>Multi-heme cytochromes provide a pathway for survival in energy-limited environments.</title>
        <authorList>
            <person name="Deng X."/>
            <person name="Dohmae N."/>
            <person name="Nealson K.H."/>
            <person name="Hashimoto K."/>
            <person name="Okamoto A."/>
        </authorList>
    </citation>
    <scope>NUCLEOTIDE SEQUENCE [LARGE SCALE GENOMIC DNA]</scope>
    <source>
        <strain evidence="1 2">IS5</strain>
    </source>
</reference>
<dbReference type="KEGG" id="dfl:DFE_1369"/>
<gene>
    <name evidence="1" type="ORF">DFE_1369</name>
</gene>
<dbReference type="Proteomes" id="UP000269883">
    <property type="component" value="Chromosome"/>
</dbReference>